<dbReference type="Proteomes" id="UP001497522">
    <property type="component" value="Chromosome 16"/>
</dbReference>
<feature type="region of interest" description="Disordered" evidence="1">
    <location>
        <begin position="1"/>
        <end position="41"/>
    </location>
</feature>
<proteinExistence type="predicted"/>
<protein>
    <submittedName>
        <fullName evidence="2">Uncharacterized protein</fullName>
    </submittedName>
</protein>
<sequence>MTTDRGHGSRATAAKPAETDSIQRSRAKTNGKFCPDSDDRVQWSTGIGSIHRSRRSCSSLRNGEANGTETYCEEAWEPSDQEPVSSSTVHFVVSERDEGEGSSDNGGKWERERGRRAGNIVALHFFSSHLIAR</sequence>
<evidence type="ECO:0000313" key="2">
    <source>
        <dbReference type="EMBL" id="CAK9866080.1"/>
    </source>
</evidence>
<evidence type="ECO:0000313" key="3">
    <source>
        <dbReference type="Proteomes" id="UP001497522"/>
    </source>
</evidence>
<gene>
    <name evidence="2" type="ORF">CSSPJE1EN2_LOCUS9075</name>
</gene>
<organism evidence="2 3">
    <name type="scientific">Sphagnum jensenii</name>
    <dbReference type="NCBI Taxonomy" id="128206"/>
    <lineage>
        <taxon>Eukaryota</taxon>
        <taxon>Viridiplantae</taxon>
        <taxon>Streptophyta</taxon>
        <taxon>Embryophyta</taxon>
        <taxon>Bryophyta</taxon>
        <taxon>Sphagnophytina</taxon>
        <taxon>Sphagnopsida</taxon>
        <taxon>Sphagnales</taxon>
        <taxon>Sphagnaceae</taxon>
        <taxon>Sphagnum</taxon>
    </lineage>
</organism>
<reference evidence="2" key="1">
    <citation type="submission" date="2024-03" db="EMBL/GenBank/DDBJ databases">
        <authorList>
            <consortium name="ELIXIR-Norway"/>
            <consortium name="Elixir Norway"/>
        </authorList>
    </citation>
    <scope>NUCLEOTIDE SEQUENCE</scope>
</reference>
<dbReference type="EMBL" id="OZ023717">
    <property type="protein sequence ID" value="CAK9866080.1"/>
    <property type="molecule type" value="Genomic_DNA"/>
</dbReference>
<keyword evidence="3" id="KW-1185">Reference proteome</keyword>
<feature type="region of interest" description="Disordered" evidence="1">
    <location>
        <begin position="93"/>
        <end position="114"/>
    </location>
</feature>
<evidence type="ECO:0000256" key="1">
    <source>
        <dbReference type="SAM" id="MobiDB-lite"/>
    </source>
</evidence>
<name>A0ABP1AU26_9BRYO</name>
<accession>A0ABP1AU26</accession>